<dbReference type="RefSeq" id="WP_184470708.1">
    <property type="nucleotide sequence ID" value="NZ_JACIFY010000009.1"/>
</dbReference>
<dbReference type="AlphaFoldDB" id="A0A7W6R3V3"/>
<gene>
    <name evidence="1" type="ORF">GGD57_002906</name>
</gene>
<dbReference type="Proteomes" id="UP000540909">
    <property type="component" value="Unassembled WGS sequence"/>
</dbReference>
<name>A0A7W6R3V3_9HYPH</name>
<comment type="caution">
    <text evidence="1">The sequence shown here is derived from an EMBL/GenBank/DDBJ whole genome shotgun (WGS) entry which is preliminary data.</text>
</comment>
<reference evidence="1 2" key="1">
    <citation type="submission" date="2020-08" db="EMBL/GenBank/DDBJ databases">
        <title>Genomic Encyclopedia of Type Strains, Phase IV (KMG-V): Genome sequencing to study the core and pangenomes of soil and plant-associated prokaryotes.</title>
        <authorList>
            <person name="Whitman W."/>
        </authorList>
    </citation>
    <scope>NUCLEOTIDE SEQUENCE [LARGE SCALE GENOMIC DNA]</scope>
    <source>
        <strain evidence="1 2">SEMIA 4089</strain>
    </source>
</reference>
<accession>A0A7W6R3V3</accession>
<dbReference type="EMBL" id="JACIFY010000009">
    <property type="protein sequence ID" value="MBB4236328.1"/>
    <property type="molecule type" value="Genomic_DNA"/>
</dbReference>
<sequence length="64" mass="6932">MVDACEMVRMGKAAIARIVPLALASVTTTRSSSAGQADYRHPPDRRRLKAVKGDCRQQPVLPAI</sequence>
<evidence type="ECO:0000313" key="2">
    <source>
        <dbReference type="Proteomes" id="UP000540909"/>
    </source>
</evidence>
<organism evidence="1 2">
    <name type="scientific">Rhizobium esperanzae</name>
    <dbReference type="NCBI Taxonomy" id="1967781"/>
    <lineage>
        <taxon>Bacteria</taxon>
        <taxon>Pseudomonadati</taxon>
        <taxon>Pseudomonadota</taxon>
        <taxon>Alphaproteobacteria</taxon>
        <taxon>Hyphomicrobiales</taxon>
        <taxon>Rhizobiaceae</taxon>
        <taxon>Rhizobium/Agrobacterium group</taxon>
        <taxon>Rhizobium</taxon>
    </lineage>
</organism>
<protein>
    <submittedName>
        <fullName evidence="1">Uncharacterized protein</fullName>
    </submittedName>
</protein>
<evidence type="ECO:0000313" key="1">
    <source>
        <dbReference type="EMBL" id="MBB4236328.1"/>
    </source>
</evidence>
<proteinExistence type="predicted"/>